<evidence type="ECO:0000313" key="2">
    <source>
        <dbReference type="Proteomes" id="UP001174677"/>
    </source>
</evidence>
<dbReference type="EMBL" id="JARPOI010000105">
    <property type="protein sequence ID" value="KAJ9129757.1"/>
    <property type="molecule type" value="Genomic_DNA"/>
</dbReference>
<proteinExistence type="predicted"/>
<comment type="caution">
    <text evidence="1">The sequence shown here is derived from an EMBL/GenBank/DDBJ whole genome shotgun (WGS) entry which is preliminary data.</text>
</comment>
<feature type="non-terminal residue" evidence="1">
    <location>
        <position position="1"/>
    </location>
</feature>
<reference evidence="1 2" key="1">
    <citation type="journal article" date="2023" name="Plant Biotechnol. J.">
        <title>Chromosome-level wild Hevea brasiliensis genome provides new tools for genomic-assisted breeding and valuable loci to elevate rubber yield.</title>
        <authorList>
            <person name="Cheng H."/>
            <person name="Song X."/>
            <person name="Hu Y."/>
            <person name="Wu T."/>
            <person name="Yang Q."/>
            <person name="An Z."/>
            <person name="Feng S."/>
            <person name="Deng Z."/>
            <person name="Wu W."/>
            <person name="Zeng X."/>
            <person name="Tu M."/>
            <person name="Wang X."/>
            <person name="Huang H."/>
        </authorList>
    </citation>
    <scope>NUCLEOTIDE SEQUENCE [LARGE SCALE GENOMIC DNA]</scope>
    <source>
        <strain evidence="1">MT/VB/25A 57/8</strain>
    </source>
</reference>
<evidence type="ECO:0008006" key="3">
    <source>
        <dbReference type="Google" id="ProtNLM"/>
    </source>
</evidence>
<dbReference type="Pfam" id="PF14223">
    <property type="entry name" value="Retrotran_gag_2"/>
    <property type="match status" value="1"/>
</dbReference>
<sequence length="145" mass="17057">LYDLFTSVKSPMEIWKSLEFKYNSEKQGVDKFLIMKYFEFQMVDNISVMDQVHELHVLVSKLKDLKVIVPESLQVGGIIAKLPPSWNDYRKKLLHTTEDFSLEQIQKHLRIEEETRNRDKKFVSESTTKVNFVQGSQNFQKKNSG</sequence>
<dbReference type="Proteomes" id="UP001174677">
    <property type="component" value="Unassembled WGS sequence"/>
</dbReference>
<dbReference type="PANTHER" id="PTHR47592:SF31">
    <property type="entry name" value="ZINC FINGER, CCHC-TYPE-RELATED"/>
    <property type="match status" value="1"/>
</dbReference>
<protein>
    <recommendedName>
        <fullName evidence="3">UBN2_2 domain-containing protein</fullName>
    </recommendedName>
</protein>
<gene>
    <name evidence="1" type="ORF">P3X46_035251</name>
</gene>
<organism evidence="1 2">
    <name type="scientific">Hevea brasiliensis</name>
    <name type="common">Para rubber tree</name>
    <name type="synonym">Siphonia brasiliensis</name>
    <dbReference type="NCBI Taxonomy" id="3981"/>
    <lineage>
        <taxon>Eukaryota</taxon>
        <taxon>Viridiplantae</taxon>
        <taxon>Streptophyta</taxon>
        <taxon>Embryophyta</taxon>
        <taxon>Tracheophyta</taxon>
        <taxon>Spermatophyta</taxon>
        <taxon>Magnoliopsida</taxon>
        <taxon>eudicotyledons</taxon>
        <taxon>Gunneridae</taxon>
        <taxon>Pentapetalae</taxon>
        <taxon>rosids</taxon>
        <taxon>fabids</taxon>
        <taxon>Malpighiales</taxon>
        <taxon>Euphorbiaceae</taxon>
        <taxon>Crotonoideae</taxon>
        <taxon>Micrandreae</taxon>
        <taxon>Hevea</taxon>
    </lineage>
</organism>
<name>A0ABQ9K9W4_HEVBR</name>
<evidence type="ECO:0000313" key="1">
    <source>
        <dbReference type="EMBL" id="KAJ9129757.1"/>
    </source>
</evidence>
<dbReference type="PANTHER" id="PTHR47592">
    <property type="entry name" value="PBF68 PROTEIN"/>
    <property type="match status" value="1"/>
</dbReference>
<keyword evidence="2" id="KW-1185">Reference proteome</keyword>
<accession>A0ABQ9K9W4</accession>
<feature type="non-terminal residue" evidence="1">
    <location>
        <position position="145"/>
    </location>
</feature>